<evidence type="ECO:0000256" key="1">
    <source>
        <dbReference type="ARBA" id="ARBA00004370"/>
    </source>
</evidence>
<dbReference type="AlphaFoldDB" id="A0A9Q1IPF3"/>
<evidence type="ECO:0000313" key="8">
    <source>
        <dbReference type="Proteomes" id="UP001152622"/>
    </source>
</evidence>
<dbReference type="InterPro" id="IPR007593">
    <property type="entry name" value="CD225/Dispanin_fam"/>
</dbReference>
<dbReference type="GO" id="GO:0016020">
    <property type="term" value="C:membrane"/>
    <property type="evidence" value="ECO:0007669"/>
    <property type="project" value="UniProtKB-SubCell"/>
</dbReference>
<dbReference type="InterPro" id="IPR051423">
    <property type="entry name" value="CD225/Dispanin"/>
</dbReference>
<dbReference type="PANTHER" id="PTHR14948">
    <property type="entry name" value="NG5"/>
    <property type="match status" value="1"/>
</dbReference>
<keyword evidence="8" id="KW-1185">Reference proteome</keyword>
<evidence type="ECO:0000256" key="3">
    <source>
        <dbReference type="ARBA" id="ARBA00022692"/>
    </source>
</evidence>
<keyword evidence="5 6" id="KW-0472">Membrane</keyword>
<name>A0A9Q1IPF3_SYNKA</name>
<keyword evidence="4 6" id="KW-1133">Transmembrane helix</keyword>
<gene>
    <name evidence="7" type="ORF">SKAU_G00261410</name>
</gene>
<reference evidence="7" key="1">
    <citation type="journal article" date="2023" name="Science">
        <title>Genome structures resolve the early diversification of teleost fishes.</title>
        <authorList>
            <person name="Parey E."/>
            <person name="Louis A."/>
            <person name="Montfort J."/>
            <person name="Bouchez O."/>
            <person name="Roques C."/>
            <person name="Iampietro C."/>
            <person name="Lluch J."/>
            <person name="Castinel A."/>
            <person name="Donnadieu C."/>
            <person name="Desvignes T."/>
            <person name="Floi Bucao C."/>
            <person name="Jouanno E."/>
            <person name="Wen M."/>
            <person name="Mejri S."/>
            <person name="Dirks R."/>
            <person name="Jansen H."/>
            <person name="Henkel C."/>
            <person name="Chen W.J."/>
            <person name="Zahm M."/>
            <person name="Cabau C."/>
            <person name="Klopp C."/>
            <person name="Thompson A.W."/>
            <person name="Robinson-Rechavi M."/>
            <person name="Braasch I."/>
            <person name="Lecointre G."/>
            <person name="Bobe J."/>
            <person name="Postlethwait J.H."/>
            <person name="Berthelot C."/>
            <person name="Roest Crollius H."/>
            <person name="Guiguen Y."/>
        </authorList>
    </citation>
    <scope>NUCLEOTIDE SEQUENCE</scope>
    <source>
        <strain evidence="7">WJC10195</strain>
    </source>
</reference>
<evidence type="ECO:0000256" key="5">
    <source>
        <dbReference type="ARBA" id="ARBA00023136"/>
    </source>
</evidence>
<evidence type="ECO:0000256" key="6">
    <source>
        <dbReference type="SAM" id="Phobius"/>
    </source>
</evidence>
<organism evidence="7 8">
    <name type="scientific">Synaphobranchus kaupii</name>
    <name type="common">Kaup's arrowtooth eel</name>
    <dbReference type="NCBI Taxonomy" id="118154"/>
    <lineage>
        <taxon>Eukaryota</taxon>
        <taxon>Metazoa</taxon>
        <taxon>Chordata</taxon>
        <taxon>Craniata</taxon>
        <taxon>Vertebrata</taxon>
        <taxon>Euteleostomi</taxon>
        <taxon>Actinopterygii</taxon>
        <taxon>Neopterygii</taxon>
        <taxon>Teleostei</taxon>
        <taxon>Anguilliformes</taxon>
        <taxon>Synaphobranchidae</taxon>
        <taxon>Synaphobranchus</taxon>
    </lineage>
</organism>
<sequence length="85" mass="8909">MDQTHSLPSSYLAWSIVNTLCCCLPIGVAAIVFSTRVNNAIATGDLTTAESASRTAKILNIVALVLGLIIIITVISLRVQAPKGN</sequence>
<proteinExistence type="inferred from homology"/>
<dbReference type="Proteomes" id="UP001152622">
    <property type="component" value="Chromosome 10"/>
</dbReference>
<evidence type="ECO:0000256" key="4">
    <source>
        <dbReference type="ARBA" id="ARBA00022989"/>
    </source>
</evidence>
<protein>
    <submittedName>
        <fullName evidence="7">Uncharacterized protein</fullName>
    </submittedName>
</protein>
<comment type="similarity">
    <text evidence="2">Belongs to the CD225/Dispanin family.</text>
</comment>
<keyword evidence="3 6" id="KW-0812">Transmembrane</keyword>
<evidence type="ECO:0000256" key="2">
    <source>
        <dbReference type="ARBA" id="ARBA00006843"/>
    </source>
</evidence>
<evidence type="ECO:0000313" key="7">
    <source>
        <dbReference type="EMBL" id="KAJ8347552.1"/>
    </source>
</evidence>
<dbReference type="Pfam" id="PF04505">
    <property type="entry name" value="CD225"/>
    <property type="match status" value="1"/>
</dbReference>
<dbReference type="PANTHER" id="PTHR14948:SF46">
    <property type="entry name" value="DISPANIN SUBFAMILY A MEMBER 2B-LIKE-RELATED"/>
    <property type="match status" value="1"/>
</dbReference>
<dbReference type="OrthoDB" id="6083617at2759"/>
<dbReference type="EMBL" id="JAINUF010000010">
    <property type="protein sequence ID" value="KAJ8347552.1"/>
    <property type="molecule type" value="Genomic_DNA"/>
</dbReference>
<comment type="caution">
    <text evidence="7">The sequence shown here is derived from an EMBL/GenBank/DDBJ whole genome shotgun (WGS) entry which is preliminary data.</text>
</comment>
<feature type="transmembrane region" description="Helical" evidence="6">
    <location>
        <begin position="12"/>
        <end position="37"/>
    </location>
</feature>
<comment type="subcellular location">
    <subcellularLocation>
        <location evidence="1">Membrane</location>
    </subcellularLocation>
</comment>
<feature type="transmembrane region" description="Helical" evidence="6">
    <location>
        <begin position="58"/>
        <end position="79"/>
    </location>
</feature>
<accession>A0A9Q1IPF3</accession>